<gene>
    <name evidence="1" type="ORF">PXEA_LOCUS22432</name>
</gene>
<dbReference type="EMBL" id="CAAALY010099422">
    <property type="protein sequence ID" value="VEL28992.1"/>
    <property type="molecule type" value="Genomic_DNA"/>
</dbReference>
<evidence type="ECO:0000313" key="1">
    <source>
        <dbReference type="EMBL" id="VEL28992.1"/>
    </source>
</evidence>
<dbReference type="AlphaFoldDB" id="A0A448X623"/>
<name>A0A448X623_9PLAT</name>
<keyword evidence="2" id="KW-1185">Reference proteome</keyword>
<dbReference type="Proteomes" id="UP000784294">
    <property type="component" value="Unassembled WGS sequence"/>
</dbReference>
<evidence type="ECO:0000313" key="2">
    <source>
        <dbReference type="Proteomes" id="UP000784294"/>
    </source>
</evidence>
<protein>
    <submittedName>
        <fullName evidence="1">Uncharacterized protein</fullName>
    </submittedName>
</protein>
<sequence length="84" mass="9369">MAYTLHFHFFGFIFCQTDWQLIKLCAITGPPFLAIELGLDAYLNWAHPCCRTELRQTAAKGSISNPLPKPAAFVDSLRRIGASV</sequence>
<proteinExistence type="predicted"/>
<reference evidence="1" key="1">
    <citation type="submission" date="2018-11" db="EMBL/GenBank/DDBJ databases">
        <authorList>
            <consortium name="Pathogen Informatics"/>
        </authorList>
    </citation>
    <scope>NUCLEOTIDE SEQUENCE</scope>
</reference>
<organism evidence="1 2">
    <name type="scientific">Protopolystoma xenopodis</name>
    <dbReference type="NCBI Taxonomy" id="117903"/>
    <lineage>
        <taxon>Eukaryota</taxon>
        <taxon>Metazoa</taxon>
        <taxon>Spiralia</taxon>
        <taxon>Lophotrochozoa</taxon>
        <taxon>Platyhelminthes</taxon>
        <taxon>Monogenea</taxon>
        <taxon>Polyopisthocotylea</taxon>
        <taxon>Polystomatidea</taxon>
        <taxon>Polystomatidae</taxon>
        <taxon>Protopolystoma</taxon>
    </lineage>
</organism>
<accession>A0A448X623</accession>
<comment type="caution">
    <text evidence="1">The sequence shown here is derived from an EMBL/GenBank/DDBJ whole genome shotgun (WGS) entry which is preliminary data.</text>
</comment>